<dbReference type="OrthoDB" id="2798132at2759"/>
<feature type="domain" description="DUF6593" evidence="2">
    <location>
        <begin position="9"/>
        <end position="178"/>
    </location>
</feature>
<dbReference type="AlphaFoldDB" id="A0A0D2KMW5"/>
<reference evidence="4" key="1">
    <citation type="submission" date="2014-04" db="EMBL/GenBank/DDBJ databases">
        <title>Evolutionary Origins and Diversification of the Mycorrhizal Mutualists.</title>
        <authorList>
            <consortium name="DOE Joint Genome Institute"/>
            <consortium name="Mycorrhizal Genomics Consortium"/>
            <person name="Kohler A."/>
            <person name="Kuo A."/>
            <person name="Nagy L.G."/>
            <person name="Floudas D."/>
            <person name="Copeland A."/>
            <person name="Barry K.W."/>
            <person name="Cichocki N."/>
            <person name="Veneault-Fourrey C."/>
            <person name="LaButti K."/>
            <person name="Lindquist E.A."/>
            <person name="Lipzen A."/>
            <person name="Lundell T."/>
            <person name="Morin E."/>
            <person name="Murat C."/>
            <person name="Riley R."/>
            <person name="Ohm R."/>
            <person name="Sun H."/>
            <person name="Tunlid A."/>
            <person name="Henrissat B."/>
            <person name="Grigoriev I.V."/>
            <person name="Hibbett D.S."/>
            <person name="Martin F."/>
        </authorList>
    </citation>
    <scope>NUCLEOTIDE SEQUENCE [LARGE SCALE GENOMIC DNA]</scope>
    <source>
        <strain evidence="4">FD-334 SS-4</strain>
    </source>
</reference>
<proteinExistence type="predicted"/>
<dbReference type="EMBL" id="KN817631">
    <property type="protein sequence ID" value="KJA15957.1"/>
    <property type="molecule type" value="Genomic_DNA"/>
</dbReference>
<keyword evidence="4" id="KW-1185">Reference proteome</keyword>
<organism evidence="3 4">
    <name type="scientific">Hypholoma sublateritium (strain FD-334 SS-4)</name>
    <dbReference type="NCBI Taxonomy" id="945553"/>
    <lineage>
        <taxon>Eukaryota</taxon>
        <taxon>Fungi</taxon>
        <taxon>Dikarya</taxon>
        <taxon>Basidiomycota</taxon>
        <taxon>Agaricomycotina</taxon>
        <taxon>Agaricomycetes</taxon>
        <taxon>Agaricomycetidae</taxon>
        <taxon>Agaricales</taxon>
        <taxon>Agaricineae</taxon>
        <taxon>Strophariaceae</taxon>
        <taxon>Hypholoma</taxon>
    </lineage>
</organism>
<evidence type="ECO:0000256" key="1">
    <source>
        <dbReference type="SAM" id="MobiDB-lite"/>
    </source>
</evidence>
<dbReference type="Pfam" id="PF20236">
    <property type="entry name" value="DUF6593"/>
    <property type="match status" value="1"/>
</dbReference>
<accession>A0A0D2KMW5</accession>
<protein>
    <recommendedName>
        <fullName evidence="2">DUF6593 domain-containing protein</fullName>
    </recommendedName>
</protein>
<evidence type="ECO:0000313" key="4">
    <source>
        <dbReference type="Proteomes" id="UP000054270"/>
    </source>
</evidence>
<dbReference type="InterPro" id="IPR046528">
    <property type="entry name" value="DUF6593"/>
</dbReference>
<dbReference type="OMA" id="ERKWCLQ"/>
<evidence type="ECO:0000313" key="3">
    <source>
        <dbReference type="EMBL" id="KJA15957.1"/>
    </source>
</evidence>
<name>A0A0D2KMW5_HYPSF</name>
<evidence type="ECO:0000259" key="2">
    <source>
        <dbReference type="Pfam" id="PF20236"/>
    </source>
</evidence>
<gene>
    <name evidence="3" type="ORF">HYPSUDRAFT_47917</name>
</gene>
<dbReference type="Proteomes" id="UP000054270">
    <property type="component" value="Unassembled WGS sequence"/>
</dbReference>
<feature type="region of interest" description="Disordered" evidence="1">
    <location>
        <begin position="185"/>
        <end position="208"/>
    </location>
</feature>
<sequence length="208" mass="22865">MDLYLVSTNPENTMLLSVNGVAHYQISTTCSILGSRITKISRPAVASDDSIVAEIEWKNRTTPTILRSPLLGGAGQCIGTPGTGVRALNYLYKRHRFSPSRYFIGDDAQEYRWKIDRGVGNTLTRSDAGVPIATSSWTTVAEGVFAGDKRQVLRIQPCSIDIDLIVLTFIIMETKRREKDGYADKYDATRDEEPQGDCGVDIGATGEL</sequence>